<accession>A0ABV8YZC2</accession>
<evidence type="ECO:0000256" key="2">
    <source>
        <dbReference type="ARBA" id="ARBA00022475"/>
    </source>
</evidence>
<evidence type="ECO:0000256" key="6">
    <source>
        <dbReference type="ARBA" id="ARBA00038076"/>
    </source>
</evidence>
<evidence type="ECO:0000259" key="9">
    <source>
        <dbReference type="Pfam" id="PF12704"/>
    </source>
</evidence>
<dbReference type="Proteomes" id="UP001596012">
    <property type="component" value="Unassembled WGS sequence"/>
</dbReference>
<feature type="domain" description="ABC3 transporter permease C-terminal" evidence="8">
    <location>
        <begin position="279"/>
        <end position="392"/>
    </location>
</feature>
<dbReference type="PANTHER" id="PTHR30572">
    <property type="entry name" value="MEMBRANE COMPONENT OF TRANSPORTER-RELATED"/>
    <property type="match status" value="1"/>
</dbReference>
<feature type="transmembrane region" description="Helical" evidence="7">
    <location>
        <begin position="359"/>
        <end position="382"/>
    </location>
</feature>
<keyword evidence="4 7" id="KW-1133">Transmembrane helix</keyword>
<comment type="subcellular location">
    <subcellularLocation>
        <location evidence="1">Cell membrane</location>
        <topology evidence="1">Multi-pass membrane protein</topology>
    </subcellularLocation>
</comment>
<feature type="transmembrane region" description="Helical" evidence="7">
    <location>
        <begin position="21"/>
        <end position="43"/>
    </location>
</feature>
<keyword evidence="11" id="KW-1185">Reference proteome</keyword>
<evidence type="ECO:0000313" key="10">
    <source>
        <dbReference type="EMBL" id="MFC4470412.1"/>
    </source>
</evidence>
<comment type="similarity">
    <text evidence="6">Belongs to the ABC-4 integral membrane protein family.</text>
</comment>
<evidence type="ECO:0000313" key="11">
    <source>
        <dbReference type="Proteomes" id="UP001596012"/>
    </source>
</evidence>
<feature type="transmembrane region" description="Helical" evidence="7">
    <location>
        <begin position="329"/>
        <end position="353"/>
    </location>
</feature>
<reference evidence="11" key="1">
    <citation type="journal article" date="2019" name="Int. J. Syst. Evol. Microbiol.">
        <title>The Global Catalogue of Microorganisms (GCM) 10K type strain sequencing project: providing services to taxonomists for standard genome sequencing and annotation.</title>
        <authorList>
            <consortium name="The Broad Institute Genomics Platform"/>
            <consortium name="The Broad Institute Genome Sequencing Center for Infectious Disease"/>
            <person name="Wu L."/>
            <person name="Ma J."/>
        </authorList>
    </citation>
    <scope>NUCLEOTIDE SEQUENCE [LARGE SCALE GENOMIC DNA]</scope>
    <source>
        <strain evidence="11">DT43</strain>
    </source>
</reference>
<feature type="transmembrane region" description="Helical" evidence="7">
    <location>
        <begin position="276"/>
        <end position="301"/>
    </location>
</feature>
<gene>
    <name evidence="10" type="ORF">ACFPH6_38980</name>
</gene>
<name>A0ABV8YZC2_9ACTN</name>
<dbReference type="RefSeq" id="WP_386351037.1">
    <property type="nucleotide sequence ID" value="NZ_JBHSFG010000083.1"/>
</dbReference>
<evidence type="ECO:0000256" key="5">
    <source>
        <dbReference type="ARBA" id="ARBA00023136"/>
    </source>
</evidence>
<evidence type="ECO:0000256" key="4">
    <source>
        <dbReference type="ARBA" id="ARBA00022989"/>
    </source>
</evidence>
<dbReference type="InterPro" id="IPR003838">
    <property type="entry name" value="ABC3_permease_C"/>
</dbReference>
<evidence type="ECO:0000256" key="3">
    <source>
        <dbReference type="ARBA" id="ARBA00022692"/>
    </source>
</evidence>
<sequence length="398" mass="41654">MPWRDLCSEALAGILQRPTRSALTSVGTVLGVGTFVAILGLTATASSQIDERFTALAATEVTVHDIARTSDEFASIAFPDDADARVERLNGVEHAGVYWPIQLDADDAVRSAPVVGEVSSGSQPQVTAASSGAVRAAQPTLTEGRLFNTWHDTRKQPVALLGKAMASRLGITTVDTQPAVFIGDEAFTVIGIIDDVERNADLLLSVIVPRSTAQEIWGAPKDGASMLIATRVGAAPQVATEAALALDPAHADSFKVIPPPDPRALRTEVTGDLDQLFLLLAAICLFIGTIGIANTTLVAVLERTGEIGLRRALGARTWHITTQFLAESAVLGALGGLVGASIGTVTVVSVAFFRDWTPVLHPATVATAPALGLAAGLLAGLYPAWRASRIQPVEALRR</sequence>
<dbReference type="Pfam" id="PF12704">
    <property type="entry name" value="MacB_PCD"/>
    <property type="match status" value="1"/>
</dbReference>
<keyword evidence="5 7" id="KW-0472">Membrane</keyword>
<feature type="domain" description="MacB-like periplasmic core" evidence="9">
    <location>
        <begin position="21"/>
        <end position="237"/>
    </location>
</feature>
<proteinExistence type="inferred from homology"/>
<dbReference type="EMBL" id="JBHSFG010000083">
    <property type="protein sequence ID" value="MFC4470412.1"/>
    <property type="molecule type" value="Genomic_DNA"/>
</dbReference>
<dbReference type="InterPro" id="IPR050250">
    <property type="entry name" value="Macrolide_Exporter_MacB"/>
</dbReference>
<protein>
    <submittedName>
        <fullName evidence="10">ABC transporter permease</fullName>
    </submittedName>
</protein>
<keyword evidence="2" id="KW-1003">Cell membrane</keyword>
<dbReference type="Pfam" id="PF02687">
    <property type="entry name" value="FtsX"/>
    <property type="match status" value="1"/>
</dbReference>
<evidence type="ECO:0000256" key="7">
    <source>
        <dbReference type="SAM" id="Phobius"/>
    </source>
</evidence>
<evidence type="ECO:0000259" key="8">
    <source>
        <dbReference type="Pfam" id="PF02687"/>
    </source>
</evidence>
<comment type="caution">
    <text evidence="10">The sequence shown here is derived from an EMBL/GenBank/DDBJ whole genome shotgun (WGS) entry which is preliminary data.</text>
</comment>
<evidence type="ECO:0000256" key="1">
    <source>
        <dbReference type="ARBA" id="ARBA00004651"/>
    </source>
</evidence>
<keyword evidence="3 7" id="KW-0812">Transmembrane</keyword>
<dbReference type="PANTHER" id="PTHR30572:SF4">
    <property type="entry name" value="ABC TRANSPORTER PERMEASE YTRF"/>
    <property type="match status" value="1"/>
</dbReference>
<organism evidence="10 11">
    <name type="scientific">Streptomyces xiangluensis</name>
    <dbReference type="NCBI Taxonomy" id="2665720"/>
    <lineage>
        <taxon>Bacteria</taxon>
        <taxon>Bacillati</taxon>
        <taxon>Actinomycetota</taxon>
        <taxon>Actinomycetes</taxon>
        <taxon>Kitasatosporales</taxon>
        <taxon>Streptomycetaceae</taxon>
        <taxon>Streptomyces</taxon>
    </lineage>
</organism>
<dbReference type="InterPro" id="IPR025857">
    <property type="entry name" value="MacB_PCD"/>
</dbReference>